<gene>
    <name evidence="2" type="ORF">GGD57_003817</name>
</gene>
<dbReference type="AlphaFoldDB" id="A0A7W6R6P7"/>
<evidence type="ECO:0000256" key="1">
    <source>
        <dbReference type="SAM" id="MobiDB-lite"/>
    </source>
</evidence>
<feature type="region of interest" description="Disordered" evidence="1">
    <location>
        <begin position="292"/>
        <end position="415"/>
    </location>
</feature>
<evidence type="ECO:0000313" key="2">
    <source>
        <dbReference type="EMBL" id="MBB4237217.1"/>
    </source>
</evidence>
<proteinExistence type="predicted"/>
<sequence length="873" mass="91496">MSGRNLTVNEIELARSIFGSLIDYSTVKVYNENWRMLGLFDLGIDRPHAPNGSIYFPTVKGQVASDRYSKDFALEKDPELRATFIHEMAHVWQHQRGINLPIRIAEEAKKYGKEEAYNYDNIFSGKFYPNLPSDQRYLKLPLEAQAHFLENLYQILDHVAGGGTSSRLDQFRSVAPPQILQNWNSAFNYGGELDQRQGGASPLQYAPSGPSESRDPFSSILNSPSTPTPQAPDLPIDPINFNPLTAPSPLTSVTPLKPASLSDFRNDWDASYSGEAGQYSASSGRGGSGDIYGGSSWGGSSSGQSSGGGSASGGGAGSSSGGSSTGGGRRSGGFASTPQYGPTPSSRPSDYSNWNGPDEGVRANNASSVRGSGSGGKGGSRGVVDPNGPGNSKGPKGTNNGTNPNKGNNPGNLRDALGSGAYYPVLLDISGDGLKIESIDSSSRFIDLEGNGYQSRTAWVAQGTGVLVLDADGDGKISRSSEFVFTEWDSSAASDLEALKHVFDTNGNGKLDAGDAQWSKFRVEVNGQLVTLDSLGITSIDLTPKGSGQTFNDGSAITGTTTFTRADGTTGTVGDAQLVANNSAYIVRTTSTTKADSSIEKTILAYNKDGSLAFRNVVTTSADGKSVQTQFDDDGNGTFDRSQTNMLTADASGLQTKTVSNFNADGSLSDRTTTVTSADHLTVTTTLDQDGDGIADQRQTFVKSADGSTTTTTQQLSVNGTVLFGTAVNGSADGLTKTTSLDRDGNGAYDNIVTETTTVAADGTRKKTTKETSANGKNLSIVYTTTSADGRTITVETDADGNGPTETKTVTTSTTAASGDVTLDTIVYNTNASFIKRSKSTTVTTANGLSKTTTSDLNADNVIDFTDTDVTVI</sequence>
<organism evidence="2 3">
    <name type="scientific">Rhizobium esperanzae</name>
    <dbReference type="NCBI Taxonomy" id="1967781"/>
    <lineage>
        <taxon>Bacteria</taxon>
        <taxon>Pseudomonadati</taxon>
        <taxon>Pseudomonadota</taxon>
        <taxon>Alphaproteobacteria</taxon>
        <taxon>Hyphomicrobiales</taxon>
        <taxon>Rhizobiaceae</taxon>
        <taxon>Rhizobium/Agrobacterium group</taxon>
        <taxon>Rhizobium</taxon>
    </lineage>
</organism>
<dbReference type="Proteomes" id="UP000540909">
    <property type="component" value="Unassembled WGS sequence"/>
</dbReference>
<name>A0A7W6R6P7_9HYPH</name>
<protein>
    <submittedName>
        <fullName evidence="2">Uncharacterized protein</fullName>
    </submittedName>
</protein>
<reference evidence="2 3" key="1">
    <citation type="submission" date="2020-08" db="EMBL/GenBank/DDBJ databases">
        <title>Genomic Encyclopedia of Type Strains, Phase IV (KMG-V): Genome sequencing to study the core and pangenomes of soil and plant-associated prokaryotes.</title>
        <authorList>
            <person name="Whitman W."/>
        </authorList>
    </citation>
    <scope>NUCLEOTIDE SEQUENCE [LARGE SCALE GENOMIC DNA]</scope>
    <source>
        <strain evidence="2 3">SEMIA 4089</strain>
    </source>
</reference>
<feature type="non-terminal residue" evidence="2">
    <location>
        <position position="873"/>
    </location>
</feature>
<feature type="compositionally biased region" description="Low complexity" evidence="1">
    <location>
        <begin position="382"/>
        <end position="412"/>
    </location>
</feature>
<evidence type="ECO:0000313" key="3">
    <source>
        <dbReference type="Proteomes" id="UP000540909"/>
    </source>
</evidence>
<accession>A0A7W6R6P7</accession>
<feature type="compositionally biased region" description="Gly residues" evidence="1">
    <location>
        <begin position="372"/>
        <end position="381"/>
    </location>
</feature>
<feature type="region of interest" description="Disordered" evidence="1">
    <location>
        <begin position="191"/>
        <end position="243"/>
    </location>
</feature>
<feature type="compositionally biased region" description="Gly residues" evidence="1">
    <location>
        <begin position="292"/>
        <end position="331"/>
    </location>
</feature>
<dbReference type="EMBL" id="JACIFY010000014">
    <property type="protein sequence ID" value="MBB4237217.1"/>
    <property type="molecule type" value="Genomic_DNA"/>
</dbReference>
<comment type="caution">
    <text evidence="2">The sequence shown here is derived from an EMBL/GenBank/DDBJ whole genome shotgun (WGS) entry which is preliminary data.</text>
</comment>
<feature type="compositionally biased region" description="Polar residues" evidence="1">
    <location>
        <begin position="337"/>
        <end position="355"/>
    </location>
</feature>